<dbReference type="Proteomes" id="UP000266568">
    <property type="component" value="Unassembled WGS sequence"/>
</dbReference>
<evidence type="ECO:0000256" key="5">
    <source>
        <dbReference type="ARBA" id="ARBA00013958"/>
    </source>
</evidence>
<evidence type="ECO:0000256" key="9">
    <source>
        <dbReference type="ARBA" id="ARBA00022764"/>
    </source>
</evidence>
<dbReference type="InterPro" id="IPR001478">
    <property type="entry name" value="PDZ"/>
</dbReference>
<evidence type="ECO:0000256" key="13">
    <source>
        <dbReference type="ARBA" id="ARBA00032850"/>
    </source>
</evidence>
<comment type="catalytic activity">
    <reaction evidence="1">
        <text>Acts on substrates that are at least partially unfolded. The cleavage site P1 residue is normally between a pair of hydrophobic residues, such as Val-|-Val.</text>
        <dbReference type="EC" id="3.4.21.107"/>
    </reaction>
</comment>
<feature type="active site" description="Charge relay system" evidence="14">
    <location>
        <position position="124"/>
    </location>
</feature>
<proteinExistence type="inferred from homology"/>
<evidence type="ECO:0000256" key="1">
    <source>
        <dbReference type="ARBA" id="ARBA00001772"/>
    </source>
</evidence>
<dbReference type="OrthoDB" id="9758917at2"/>
<dbReference type="InterPro" id="IPR009003">
    <property type="entry name" value="Peptidase_S1_PA"/>
</dbReference>
<reference evidence="19 20" key="1">
    <citation type="submission" date="2018-08" db="EMBL/GenBank/DDBJ databases">
        <title>Genomic Encyclopedia of Type Strains, Phase IV (KMG-IV): sequencing the most valuable type-strain genomes for metagenomic binning, comparative biology and taxonomic classification.</title>
        <authorList>
            <person name="Goeker M."/>
        </authorList>
    </citation>
    <scope>NUCLEOTIDE SEQUENCE [LARGE SCALE GENOMIC DNA]</scope>
    <source>
        <strain evidence="19 20">DSM 25527</strain>
    </source>
</reference>
<protein>
    <recommendedName>
        <fullName evidence="5">Probable periplasmic serine endoprotease DegP-like</fullName>
        <ecNumber evidence="4">3.4.21.107</ecNumber>
    </recommendedName>
    <alternativeName>
        <fullName evidence="13">Protease Do</fullName>
    </alternativeName>
</protein>
<dbReference type="InterPro" id="IPR041489">
    <property type="entry name" value="PDZ_6"/>
</dbReference>
<feature type="binding site" evidence="15">
    <location>
        <begin position="231"/>
        <end position="233"/>
    </location>
    <ligand>
        <name>substrate</name>
    </ligand>
</feature>
<dbReference type="Gene3D" id="2.40.10.120">
    <property type="match status" value="1"/>
</dbReference>
<keyword evidence="9" id="KW-0574">Periplasm</keyword>
<comment type="caution">
    <text evidence="19">The sequence shown here is derived from an EMBL/GenBank/DDBJ whole genome shotgun (WGS) entry which is preliminary data.</text>
</comment>
<keyword evidence="10" id="KW-0378">Hydrolase</keyword>
<dbReference type="GO" id="GO:0042597">
    <property type="term" value="C:periplasmic space"/>
    <property type="evidence" value="ECO:0007669"/>
    <property type="project" value="UniProtKB-SubCell"/>
</dbReference>
<dbReference type="SMART" id="SM00228">
    <property type="entry name" value="PDZ"/>
    <property type="match status" value="2"/>
</dbReference>
<dbReference type="SUPFAM" id="SSF50156">
    <property type="entry name" value="PDZ domain-like"/>
    <property type="match status" value="2"/>
</dbReference>
<dbReference type="Pfam" id="PF13180">
    <property type="entry name" value="PDZ_2"/>
    <property type="match status" value="1"/>
</dbReference>
<dbReference type="GO" id="GO:0006508">
    <property type="term" value="P:proteolysis"/>
    <property type="evidence" value="ECO:0007669"/>
    <property type="project" value="UniProtKB-KW"/>
</dbReference>
<feature type="active site" description="Charge relay system" evidence="14">
    <location>
        <position position="233"/>
    </location>
</feature>
<feature type="active site" description="Charge relay system" evidence="14">
    <location>
        <position position="160"/>
    </location>
</feature>
<evidence type="ECO:0000256" key="8">
    <source>
        <dbReference type="ARBA" id="ARBA00022737"/>
    </source>
</evidence>
<dbReference type="PANTHER" id="PTHR22939:SF130">
    <property type="entry name" value="PERIPLASMIC SERINE ENDOPROTEASE DEGP-LIKE-RELATED"/>
    <property type="match status" value="1"/>
</dbReference>
<keyword evidence="7 17" id="KW-0732">Signal</keyword>
<organism evidence="19 20">
    <name type="scientific">Hephaestia caeni</name>
    <dbReference type="NCBI Taxonomy" id="645617"/>
    <lineage>
        <taxon>Bacteria</taxon>
        <taxon>Pseudomonadati</taxon>
        <taxon>Pseudomonadota</taxon>
        <taxon>Alphaproteobacteria</taxon>
        <taxon>Sphingomonadales</taxon>
        <taxon>Sphingomonadaceae</taxon>
        <taxon>Hephaestia</taxon>
    </lineage>
</organism>
<feature type="signal peptide" evidence="17">
    <location>
        <begin position="1"/>
        <end position="18"/>
    </location>
</feature>
<evidence type="ECO:0000256" key="12">
    <source>
        <dbReference type="ARBA" id="ARBA00023016"/>
    </source>
</evidence>
<evidence type="ECO:0000313" key="20">
    <source>
        <dbReference type="Proteomes" id="UP000266568"/>
    </source>
</evidence>
<dbReference type="Pfam" id="PF13365">
    <property type="entry name" value="Trypsin_2"/>
    <property type="match status" value="1"/>
</dbReference>
<dbReference type="EC" id="3.4.21.107" evidence="4"/>
<dbReference type="PANTHER" id="PTHR22939">
    <property type="entry name" value="SERINE PROTEASE FAMILY S1C HTRA-RELATED"/>
    <property type="match status" value="1"/>
</dbReference>
<feature type="compositionally biased region" description="Low complexity" evidence="16">
    <location>
        <begin position="406"/>
        <end position="419"/>
    </location>
</feature>
<dbReference type="InterPro" id="IPR001940">
    <property type="entry name" value="Peptidase_S1C"/>
</dbReference>
<comment type="similarity">
    <text evidence="3">Belongs to the peptidase S1C family.</text>
</comment>
<dbReference type="AlphaFoldDB" id="A0A397NPD4"/>
<evidence type="ECO:0000256" key="16">
    <source>
        <dbReference type="SAM" id="MobiDB-lite"/>
    </source>
</evidence>
<name>A0A397NPD4_9SPHN</name>
<dbReference type="Pfam" id="PF17820">
    <property type="entry name" value="PDZ_6"/>
    <property type="match status" value="1"/>
</dbReference>
<dbReference type="Gene3D" id="2.30.42.10">
    <property type="match status" value="2"/>
</dbReference>
<dbReference type="PROSITE" id="PS50106">
    <property type="entry name" value="PDZ"/>
    <property type="match status" value="2"/>
</dbReference>
<dbReference type="SUPFAM" id="SSF50494">
    <property type="entry name" value="Trypsin-like serine proteases"/>
    <property type="match status" value="1"/>
</dbReference>
<gene>
    <name evidence="19" type="ORF">DFR49_3415</name>
</gene>
<keyword evidence="6 19" id="KW-0645">Protease</keyword>
<evidence type="ECO:0000256" key="6">
    <source>
        <dbReference type="ARBA" id="ARBA00022670"/>
    </source>
</evidence>
<feature type="binding site" evidence="15">
    <location>
        <position position="124"/>
    </location>
    <ligand>
        <name>substrate</name>
    </ligand>
</feature>
<evidence type="ECO:0000259" key="18">
    <source>
        <dbReference type="PROSITE" id="PS50106"/>
    </source>
</evidence>
<evidence type="ECO:0000256" key="14">
    <source>
        <dbReference type="PIRSR" id="PIRSR611782-1"/>
    </source>
</evidence>
<dbReference type="GO" id="GO:0004252">
    <property type="term" value="F:serine-type endopeptidase activity"/>
    <property type="evidence" value="ECO:0007669"/>
    <property type="project" value="InterPro"/>
</dbReference>
<dbReference type="NCBIfam" id="TIGR02037">
    <property type="entry name" value="degP_htrA_DO"/>
    <property type="match status" value="1"/>
</dbReference>
<feature type="chain" id="PRO_5039274344" description="Probable periplasmic serine endoprotease DegP-like" evidence="17">
    <location>
        <begin position="19"/>
        <end position="507"/>
    </location>
</feature>
<evidence type="ECO:0000313" key="19">
    <source>
        <dbReference type="EMBL" id="RIA37529.1"/>
    </source>
</evidence>
<dbReference type="InterPro" id="IPR036034">
    <property type="entry name" value="PDZ_sf"/>
</dbReference>
<keyword evidence="20" id="KW-1185">Reference proteome</keyword>
<keyword evidence="12" id="KW-0346">Stress response</keyword>
<dbReference type="RefSeq" id="WP_119036826.1">
    <property type="nucleotide sequence ID" value="NZ_QXDC01000004.1"/>
</dbReference>
<evidence type="ECO:0000256" key="11">
    <source>
        <dbReference type="ARBA" id="ARBA00022825"/>
    </source>
</evidence>
<accession>A0A397NPD4</accession>
<evidence type="ECO:0000256" key="4">
    <source>
        <dbReference type="ARBA" id="ARBA00013035"/>
    </source>
</evidence>
<comment type="subcellular location">
    <subcellularLocation>
        <location evidence="2">Periplasm</location>
    </subcellularLocation>
</comment>
<feature type="domain" description="PDZ" evidence="18">
    <location>
        <begin position="277"/>
        <end position="350"/>
    </location>
</feature>
<keyword evidence="8" id="KW-0677">Repeat</keyword>
<evidence type="ECO:0000256" key="2">
    <source>
        <dbReference type="ARBA" id="ARBA00004418"/>
    </source>
</evidence>
<dbReference type="PRINTS" id="PR00834">
    <property type="entry name" value="PROTEASES2C"/>
</dbReference>
<dbReference type="EMBL" id="QXDC01000004">
    <property type="protein sequence ID" value="RIA37529.1"/>
    <property type="molecule type" value="Genomic_DNA"/>
</dbReference>
<keyword evidence="11" id="KW-0720">Serine protease</keyword>
<evidence type="ECO:0000256" key="17">
    <source>
        <dbReference type="SAM" id="SignalP"/>
    </source>
</evidence>
<feature type="binding site" evidence="15">
    <location>
        <position position="160"/>
    </location>
    <ligand>
        <name>substrate</name>
    </ligand>
</feature>
<sequence length="507" mass="52187">MRYAFAITGALLLGGAAATMTLQQPLGAQQAQNEPGAINAVAPKAGAPMSFADMVAKLQPAVVNISTTQHIKVQQQNPFAGTPFEDFFQQFGGGGGGGPITREGESLGSGFLISPDGYVVTNNHVIAPGAQGATVDTITVTLTDRKEYKARVVGRDAKSDLAVLKIDATDLPYVKFGDSGNARVGDWVIAIGNPFGIGSSVTAGIISAVHRTTDPGGYDHFIQTDASINRGNSGGPMFDMHGNVIGINSQILSPTGGNVGIGFAIPAEEAKPIVNTLMKGGKIERGYLGVGIQPVTDDIAAALGLPKNRGEIVARVEPDGPASKAGLKQGDVIVRVNGQEVTPDQSLSYLVANLSPGTRVPIELIRGGKHQTVTATMATRPSEEELAGFNPDGSSPAPDEGDETTSESTTEAIGLTTTPLTPTIARQVGVDAATRGLVITAVDPSSNAAQSLRRGDVIVSANGAQVSTPKELSDAVAAAKRGGRDQVLLFVQRGRGGSGFIPVKIKN</sequence>
<evidence type="ECO:0000256" key="10">
    <source>
        <dbReference type="ARBA" id="ARBA00022801"/>
    </source>
</evidence>
<dbReference type="InterPro" id="IPR011782">
    <property type="entry name" value="Pept_S1C_Do"/>
</dbReference>
<feature type="region of interest" description="Disordered" evidence="16">
    <location>
        <begin position="379"/>
        <end position="419"/>
    </location>
</feature>
<feature type="domain" description="PDZ" evidence="18">
    <location>
        <begin position="417"/>
        <end position="494"/>
    </location>
</feature>
<evidence type="ECO:0000256" key="7">
    <source>
        <dbReference type="ARBA" id="ARBA00022729"/>
    </source>
</evidence>
<evidence type="ECO:0000256" key="15">
    <source>
        <dbReference type="PIRSR" id="PIRSR611782-2"/>
    </source>
</evidence>
<evidence type="ECO:0000256" key="3">
    <source>
        <dbReference type="ARBA" id="ARBA00010541"/>
    </source>
</evidence>
<dbReference type="CDD" id="cd10839">
    <property type="entry name" value="cpPDZ1_DegP-like"/>
    <property type="match status" value="1"/>
</dbReference>